<feature type="compositionally biased region" description="Polar residues" evidence="5">
    <location>
        <begin position="886"/>
        <end position="921"/>
    </location>
</feature>
<feature type="compositionally biased region" description="Polar residues" evidence="5">
    <location>
        <begin position="472"/>
        <end position="484"/>
    </location>
</feature>
<dbReference type="InterPro" id="IPR013083">
    <property type="entry name" value="Znf_RING/FYVE/PHD"/>
</dbReference>
<dbReference type="GO" id="GO:0034967">
    <property type="term" value="C:Set3 complex"/>
    <property type="evidence" value="ECO:0007669"/>
    <property type="project" value="TreeGrafter"/>
</dbReference>
<dbReference type="AlphaFoldDB" id="A0A0R3X5L6"/>
<feature type="compositionally biased region" description="Basic and acidic residues" evidence="5">
    <location>
        <begin position="980"/>
        <end position="991"/>
    </location>
</feature>
<feature type="domain" description="SET" evidence="6">
    <location>
        <begin position="689"/>
        <end position="815"/>
    </location>
</feature>
<keyword evidence="4" id="KW-0156">Chromatin regulator</keyword>
<keyword evidence="1" id="KW-0479">Metal-binding</keyword>
<organism evidence="9">
    <name type="scientific">Hydatigena taeniaeformis</name>
    <name type="common">Feline tapeworm</name>
    <name type="synonym">Taenia taeniaeformis</name>
    <dbReference type="NCBI Taxonomy" id="6205"/>
    <lineage>
        <taxon>Eukaryota</taxon>
        <taxon>Metazoa</taxon>
        <taxon>Spiralia</taxon>
        <taxon>Lophotrochozoa</taxon>
        <taxon>Platyhelminthes</taxon>
        <taxon>Cestoda</taxon>
        <taxon>Eucestoda</taxon>
        <taxon>Cyclophyllidea</taxon>
        <taxon>Taeniidae</taxon>
        <taxon>Hydatigera</taxon>
    </lineage>
</organism>
<dbReference type="InterPro" id="IPR046341">
    <property type="entry name" value="SET_dom_sf"/>
</dbReference>
<protein>
    <submittedName>
        <fullName evidence="9">SET domain-containing protein</fullName>
    </submittedName>
</protein>
<dbReference type="GO" id="GO:0006355">
    <property type="term" value="P:regulation of DNA-templated transcription"/>
    <property type="evidence" value="ECO:0007669"/>
    <property type="project" value="TreeGrafter"/>
</dbReference>
<dbReference type="WBParaSite" id="TTAC_0000876901-mRNA-1">
    <property type="protein sequence ID" value="TTAC_0000876901-mRNA-1"/>
    <property type="gene ID" value="TTAC_0000876901"/>
</dbReference>
<feature type="region of interest" description="Disordered" evidence="5">
    <location>
        <begin position="868"/>
        <end position="928"/>
    </location>
</feature>
<feature type="compositionally biased region" description="Polar residues" evidence="5">
    <location>
        <begin position="947"/>
        <end position="962"/>
    </location>
</feature>
<evidence type="ECO:0000313" key="8">
    <source>
        <dbReference type="Proteomes" id="UP000274429"/>
    </source>
</evidence>
<keyword evidence="2" id="KW-0863">Zinc-finger</keyword>
<dbReference type="Gene3D" id="3.30.40.10">
    <property type="entry name" value="Zinc/RING finger domain, C3HC4 (zinc finger)"/>
    <property type="match status" value="1"/>
</dbReference>
<evidence type="ECO:0000256" key="1">
    <source>
        <dbReference type="ARBA" id="ARBA00022723"/>
    </source>
</evidence>
<dbReference type="SMART" id="SM00249">
    <property type="entry name" value="PHD"/>
    <property type="match status" value="1"/>
</dbReference>
<feature type="compositionally biased region" description="Low complexity" evidence="5">
    <location>
        <begin position="546"/>
        <end position="564"/>
    </location>
</feature>
<evidence type="ECO:0000259" key="6">
    <source>
        <dbReference type="PROSITE" id="PS50280"/>
    </source>
</evidence>
<dbReference type="SUPFAM" id="SSF57903">
    <property type="entry name" value="FYVE/PHD zinc finger"/>
    <property type="match status" value="1"/>
</dbReference>
<dbReference type="PROSITE" id="PS50280">
    <property type="entry name" value="SET"/>
    <property type="match status" value="1"/>
</dbReference>
<sequence>MDIAAEETSSPLQGFKYVKPFSNFFQAAKQRFANLDPESGVHLVGPMFELTACIDKEKRIQDFDALYPETGVSFGPTICSFGLPYNDHNYALPVGLTPPAMAPHLMDINFTHKPSVLTIPFEVAKPPVESRSASGTAPVVDLDENGQDVSLSRSLIKTKGVKSSNASSSTSSKLASSQNKSAPLDIASLDESTAGLSESKKALFAAWHAKAAASGGTLLVQQRWKVQESDQQSAQQQQQQQQQVETLTQAAGKDQVLFSVPRYCKSVTKESEGERVYIESDMKVIEVPEDLCVSPSKLSSLESSDEEDSDTEASNIPGQSSRRSAADPGPKPAMWSTVNCLCDVKVGDSRMLQCLNCRYLQHMECMEIVYEDGACIDESDPTNVTPKEKLLDPSVYLCPSCLRPAFNVRSEVVERVLSALKQRESAKQLNLLSLIHHHAGKSEVLKHPIGGAQLLATATDRARQLGLIGGSSAPSGSRGTTFPNTDERHKMNCLERQNNETTDVNRRIPSPPRASKRKQDLTTTSYDVEALQSSSKVSVANESAITESPSSTVTTPTVSTLSTPAETPVRQITPFQLSYHHHMKIYSAEGTVDRSPSSPIVTVSAESTPTTSPMALGVGGSRKKQRMSAFGDSPLRLSMGKRGNIVGSTLGSAWAKDYKEADVSFYSENLLAFVAQRIASGRERVQRLPPTCLGRTPLCRVVMFDHNDKGLEASARLGKGEVVTEIRGNLMLLEEYEHFIDPINDYNRYVMIYHNFGDRAVAINTSQYGNDARFIRRSCIPNCFLDHFIVCNKLRIIIRTTQELMPGVELTIPFDFDYRSCRYTVKCACARSRCPVQKWCRKLARHKVMPYLDYGKFIESRLNALSKPITEEQSPTTPSSTRTYSAENSPVPMSSTQKATLASRIPATTTNSPQRFVSSTKRPLPSTRLFTTTIANTDAHITRLDETTASTKATSSNDTPSPSAEPPVAKKRPSPSPAGAEEKKSSTKGDRNSPLPFESIITTRRQAARAAAAAAAAAIATTSNGSRNRR</sequence>
<gene>
    <name evidence="7" type="ORF">TTAC_LOCUS8754</name>
</gene>
<evidence type="ECO:0000256" key="5">
    <source>
        <dbReference type="SAM" id="MobiDB-lite"/>
    </source>
</evidence>
<feature type="compositionally biased region" description="Low complexity" evidence="5">
    <location>
        <begin position="1000"/>
        <end position="1022"/>
    </location>
</feature>
<feature type="region of interest" description="Disordered" evidence="5">
    <location>
        <begin position="590"/>
        <end position="625"/>
    </location>
</feature>
<evidence type="ECO:0000313" key="7">
    <source>
        <dbReference type="EMBL" id="VDM33395.1"/>
    </source>
</evidence>
<dbReference type="Pfam" id="PF00856">
    <property type="entry name" value="SET"/>
    <property type="match status" value="1"/>
</dbReference>
<dbReference type="EMBL" id="UYWX01020577">
    <property type="protein sequence ID" value="VDM33395.1"/>
    <property type="molecule type" value="Genomic_DNA"/>
</dbReference>
<evidence type="ECO:0000313" key="9">
    <source>
        <dbReference type="WBParaSite" id="TTAC_0000876901-mRNA-1"/>
    </source>
</evidence>
<proteinExistence type="predicted"/>
<feature type="region of interest" description="Disordered" evidence="5">
    <location>
        <begin position="541"/>
        <end position="565"/>
    </location>
</feature>
<dbReference type="Gene3D" id="2.170.270.10">
    <property type="entry name" value="SET domain"/>
    <property type="match status" value="1"/>
</dbReference>
<dbReference type="Proteomes" id="UP000274429">
    <property type="component" value="Unassembled WGS sequence"/>
</dbReference>
<dbReference type="PANTHER" id="PTHR46462:SF3">
    <property type="entry name" value="UPSET, ISOFORM A"/>
    <property type="match status" value="1"/>
</dbReference>
<dbReference type="OrthoDB" id="1928087at2759"/>
<feature type="region of interest" description="Disordered" evidence="5">
    <location>
        <begin position="941"/>
        <end position="1030"/>
    </location>
</feature>
<evidence type="ECO:0000256" key="4">
    <source>
        <dbReference type="ARBA" id="ARBA00022853"/>
    </source>
</evidence>
<dbReference type="InterPro" id="IPR001214">
    <property type="entry name" value="SET_dom"/>
</dbReference>
<dbReference type="SUPFAM" id="SSF82199">
    <property type="entry name" value="SET domain"/>
    <property type="match status" value="1"/>
</dbReference>
<reference evidence="7 8" key="2">
    <citation type="submission" date="2018-11" db="EMBL/GenBank/DDBJ databases">
        <authorList>
            <consortium name="Pathogen Informatics"/>
        </authorList>
    </citation>
    <scope>NUCLEOTIDE SEQUENCE [LARGE SCALE GENOMIC DNA]</scope>
</reference>
<dbReference type="GO" id="GO:0008270">
    <property type="term" value="F:zinc ion binding"/>
    <property type="evidence" value="ECO:0007669"/>
    <property type="project" value="UniProtKB-KW"/>
</dbReference>
<feature type="region of interest" description="Disordered" evidence="5">
    <location>
        <begin position="296"/>
        <end position="331"/>
    </location>
</feature>
<dbReference type="InterPro" id="IPR011011">
    <property type="entry name" value="Znf_FYVE_PHD"/>
</dbReference>
<evidence type="ECO:0000256" key="2">
    <source>
        <dbReference type="ARBA" id="ARBA00022771"/>
    </source>
</evidence>
<dbReference type="PANTHER" id="PTHR46462">
    <property type="entry name" value="UPSET, ISOFORM A"/>
    <property type="match status" value="1"/>
</dbReference>
<feature type="compositionally biased region" description="Polar residues" evidence="5">
    <location>
        <begin position="594"/>
        <end position="613"/>
    </location>
</feature>
<keyword evidence="3" id="KW-0862">Zinc</keyword>
<name>A0A0R3X5L6_HYDTA</name>
<keyword evidence="8" id="KW-1185">Reference proteome</keyword>
<reference evidence="9" key="1">
    <citation type="submission" date="2016-04" db="UniProtKB">
        <authorList>
            <consortium name="WormBaseParasite"/>
        </authorList>
    </citation>
    <scope>IDENTIFICATION</scope>
</reference>
<dbReference type="GO" id="GO:0070210">
    <property type="term" value="C:Rpd3L-Expanded complex"/>
    <property type="evidence" value="ECO:0007669"/>
    <property type="project" value="TreeGrafter"/>
</dbReference>
<feature type="region of interest" description="Disordered" evidence="5">
    <location>
        <begin position="467"/>
        <end position="526"/>
    </location>
</feature>
<accession>A0A0R3X5L6</accession>
<dbReference type="InterPro" id="IPR001965">
    <property type="entry name" value="Znf_PHD"/>
</dbReference>
<evidence type="ECO:0000256" key="3">
    <source>
        <dbReference type="ARBA" id="ARBA00022833"/>
    </source>
</evidence>
<dbReference type="GO" id="GO:0006325">
    <property type="term" value="P:chromatin organization"/>
    <property type="evidence" value="ECO:0007669"/>
    <property type="project" value="UniProtKB-KW"/>
</dbReference>
<dbReference type="SMART" id="SM00317">
    <property type="entry name" value="SET"/>
    <property type="match status" value="1"/>
</dbReference>
<feature type="region of interest" description="Disordered" evidence="5">
    <location>
        <begin position="162"/>
        <end position="181"/>
    </location>
</feature>
<dbReference type="STRING" id="6205.A0A0R3X5L6"/>
<dbReference type="CDD" id="cd10529">
    <property type="entry name" value="SET_SETD5-like"/>
    <property type="match status" value="1"/>
</dbReference>
<feature type="compositionally biased region" description="Low complexity" evidence="5">
    <location>
        <begin position="874"/>
        <end position="885"/>
    </location>
</feature>